<proteinExistence type="predicted"/>
<evidence type="ECO:0000313" key="2">
    <source>
        <dbReference type="Proteomes" id="UP000015106"/>
    </source>
</evidence>
<accession>A0A8R7PA04</accession>
<reference evidence="1" key="3">
    <citation type="submission" date="2022-06" db="UniProtKB">
        <authorList>
            <consortium name="EnsemblPlants"/>
        </authorList>
    </citation>
    <scope>IDENTIFICATION</scope>
</reference>
<organism evidence="1 2">
    <name type="scientific">Triticum urartu</name>
    <name type="common">Red wild einkorn</name>
    <name type="synonym">Crithodium urartu</name>
    <dbReference type="NCBI Taxonomy" id="4572"/>
    <lineage>
        <taxon>Eukaryota</taxon>
        <taxon>Viridiplantae</taxon>
        <taxon>Streptophyta</taxon>
        <taxon>Embryophyta</taxon>
        <taxon>Tracheophyta</taxon>
        <taxon>Spermatophyta</taxon>
        <taxon>Magnoliopsida</taxon>
        <taxon>Liliopsida</taxon>
        <taxon>Poales</taxon>
        <taxon>Poaceae</taxon>
        <taxon>BOP clade</taxon>
        <taxon>Pooideae</taxon>
        <taxon>Triticodae</taxon>
        <taxon>Triticeae</taxon>
        <taxon>Triticinae</taxon>
        <taxon>Triticum</taxon>
    </lineage>
</organism>
<protein>
    <submittedName>
        <fullName evidence="1">Uncharacterized protein</fullName>
    </submittedName>
</protein>
<reference evidence="2" key="1">
    <citation type="journal article" date="2013" name="Nature">
        <title>Draft genome of the wheat A-genome progenitor Triticum urartu.</title>
        <authorList>
            <person name="Ling H.Q."/>
            <person name="Zhao S."/>
            <person name="Liu D."/>
            <person name="Wang J."/>
            <person name="Sun H."/>
            <person name="Zhang C."/>
            <person name="Fan H."/>
            <person name="Li D."/>
            <person name="Dong L."/>
            <person name="Tao Y."/>
            <person name="Gao C."/>
            <person name="Wu H."/>
            <person name="Li Y."/>
            <person name="Cui Y."/>
            <person name="Guo X."/>
            <person name="Zheng S."/>
            <person name="Wang B."/>
            <person name="Yu K."/>
            <person name="Liang Q."/>
            <person name="Yang W."/>
            <person name="Lou X."/>
            <person name="Chen J."/>
            <person name="Feng M."/>
            <person name="Jian J."/>
            <person name="Zhang X."/>
            <person name="Luo G."/>
            <person name="Jiang Y."/>
            <person name="Liu J."/>
            <person name="Wang Z."/>
            <person name="Sha Y."/>
            <person name="Zhang B."/>
            <person name="Wu H."/>
            <person name="Tang D."/>
            <person name="Shen Q."/>
            <person name="Xue P."/>
            <person name="Zou S."/>
            <person name="Wang X."/>
            <person name="Liu X."/>
            <person name="Wang F."/>
            <person name="Yang Y."/>
            <person name="An X."/>
            <person name="Dong Z."/>
            <person name="Zhang K."/>
            <person name="Zhang X."/>
            <person name="Luo M.C."/>
            <person name="Dvorak J."/>
            <person name="Tong Y."/>
            <person name="Wang J."/>
            <person name="Yang H."/>
            <person name="Li Z."/>
            <person name="Wang D."/>
            <person name="Zhang A."/>
            <person name="Wang J."/>
        </authorList>
    </citation>
    <scope>NUCLEOTIDE SEQUENCE</scope>
    <source>
        <strain evidence="2">cv. G1812</strain>
    </source>
</reference>
<dbReference type="EnsemblPlants" id="TuG1812G0200000894.01.T02">
    <property type="protein sequence ID" value="TuG1812G0200000894.01.T02.cds348711"/>
    <property type="gene ID" value="TuG1812G0200000894.01"/>
</dbReference>
<dbReference type="AlphaFoldDB" id="A0A8R7PA04"/>
<evidence type="ECO:0000313" key="1">
    <source>
        <dbReference type="EnsemblPlants" id="TuG1812G0200000894.01.T02.cds348711"/>
    </source>
</evidence>
<sequence length="128" mass="15044">MVMFSATWNQTIKKQILYFSRDRFFVLIDKRTMLYTWQFPNNFGMMQHIKPSVRTANLDSTVQSSIMQSSLGNCRPRSSFVDTTLHFLFVVVQPAYWPWTSLRPQVWLCALSAHAHEKNTILVLDMNH</sequence>
<dbReference type="Proteomes" id="UP000015106">
    <property type="component" value="Chromosome 2"/>
</dbReference>
<keyword evidence="2" id="KW-1185">Reference proteome</keyword>
<dbReference type="Gramene" id="TuG1812G0200000894.01.T02">
    <property type="protein sequence ID" value="TuG1812G0200000894.01.T02.cds348711"/>
    <property type="gene ID" value="TuG1812G0200000894.01"/>
</dbReference>
<reference evidence="1" key="2">
    <citation type="submission" date="2018-03" db="EMBL/GenBank/DDBJ databases">
        <title>The Triticum urartu genome reveals the dynamic nature of wheat genome evolution.</title>
        <authorList>
            <person name="Ling H."/>
            <person name="Ma B."/>
            <person name="Shi X."/>
            <person name="Liu H."/>
            <person name="Dong L."/>
            <person name="Sun H."/>
            <person name="Cao Y."/>
            <person name="Gao Q."/>
            <person name="Zheng S."/>
            <person name="Li Y."/>
            <person name="Yu Y."/>
            <person name="Du H."/>
            <person name="Qi M."/>
            <person name="Li Y."/>
            <person name="Yu H."/>
            <person name="Cui Y."/>
            <person name="Wang N."/>
            <person name="Chen C."/>
            <person name="Wu H."/>
            <person name="Zhao Y."/>
            <person name="Zhang J."/>
            <person name="Li Y."/>
            <person name="Zhou W."/>
            <person name="Zhang B."/>
            <person name="Hu W."/>
            <person name="Eijk M."/>
            <person name="Tang J."/>
            <person name="Witsenboer H."/>
            <person name="Zhao S."/>
            <person name="Li Z."/>
            <person name="Zhang A."/>
            <person name="Wang D."/>
            <person name="Liang C."/>
        </authorList>
    </citation>
    <scope>NUCLEOTIDE SEQUENCE [LARGE SCALE GENOMIC DNA]</scope>
    <source>
        <strain evidence="1">cv. G1812</strain>
    </source>
</reference>
<name>A0A8R7PA04_TRIUA</name>